<dbReference type="AlphaFoldDB" id="A0AA86TSB2"/>
<evidence type="ECO:0000313" key="2">
    <source>
        <dbReference type="EMBL" id="CAL6094845.1"/>
    </source>
</evidence>
<evidence type="ECO:0000313" key="3">
    <source>
        <dbReference type="Proteomes" id="UP001642409"/>
    </source>
</evidence>
<protein>
    <submittedName>
        <fullName evidence="2">Hypothetical_protein</fullName>
    </submittedName>
</protein>
<accession>A0AA86TSB2</accession>
<comment type="caution">
    <text evidence="1">The sequence shown here is derived from an EMBL/GenBank/DDBJ whole genome shotgun (WGS) entry which is preliminary data.</text>
</comment>
<gene>
    <name evidence="1" type="ORF">HINF_LOCUS14446</name>
    <name evidence="2" type="ORF">HINF_LOCUS67664</name>
</gene>
<keyword evidence="3" id="KW-1185">Reference proteome</keyword>
<dbReference type="EMBL" id="CATOUU010000372">
    <property type="protein sequence ID" value="CAI9926801.1"/>
    <property type="molecule type" value="Genomic_DNA"/>
</dbReference>
<proteinExistence type="predicted"/>
<reference evidence="1" key="1">
    <citation type="submission" date="2023-06" db="EMBL/GenBank/DDBJ databases">
        <authorList>
            <person name="Kurt Z."/>
        </authorList>
    </citation>
    <scope>NUCLEOTIDE SEQUENCE</scope>
</reference>
<sequence>MSSSVSGATLSPSAALVAIFISKLLLVAVGQVYNITSCLEHESQQIHWDIELLKLATWVDFCQIQVIITLSSSEFSVMSNKDSSTRLQLYKTTFFVLSYLLRLLCF</sequence>
<dbReference type="Proteomes" id="UP001642409">
    <property type="component" value="Unassembled WGS sequence"/>
</dbReference>
<name>A0AA86TSB2_9EUKA</name>
<reference evidence="2 3" key="2">
    <citation type="submission" date="2024-07" db="EMBL/GenBank/DDBJ databases">
        <authorList>
            <person name="Akdeniz Z."/>
        </authorList>
    </citation>
    <scope>NUCLEOTIDE SEQUENCE [LARGE SCALE GENOMIC DNA]</scope>
</reference>
<evidence type="ECO:0000313" key="1">
    <source>
        <dbReference type="EMBL" id="CAI9926801.1"/>
    </source>
</evidence>
<dbReference type="EMBL" id="CAXDID020000470">
    <property type="protein sequence ID" value="CAL6094845.1"/>
    <property type="molecule type" value="Genomic_DNA"/>
</dbReference>
<organism evidence="1">
    <name type="scientific">Hexamita inflata</name>
    <dbReference type="NCBI Taxonomy" id="28002"/>
    <lineage>
        <taxon>Eukaryota</taxon>
        <taxon>Metamonada</taxon>
        <taxon>Diplomonadida</taxon>
        <taxon>Hexamitidae</taxon>
        <taxon>Hexamitinae</taxon>
        <taxon>Hexamita</taxon>
    </lineage>
</organism>